<organism evidence="3 4">
    <name type="scientific">Levilactobacillus hammesii</name>
    <dbReference type="NCBI Taxonomy" id="267633"/>
    <lineage>
        <taxon>Bacteria</taxon>
        <taxon>Bacillati</taxon>
        <taxon>Bacillota</taxon>
        <taxon>Bacilli</taxon>
        <taxon>Lactobacillales</taxon>
        <taxon>Lactobacillaceae</taxon>
        <taxon>Levilactobacillus</taxon>
    </lineage>
</organism>
<feature type="domain" description="Phage head morphogenesis" evidence="2">
    <location>
        <begin position="72"/>
        <end position="122"/>
    </location>
</feature>
<keyword evidence="1" id="KW-0472">Membrane</keyword>
<keyword evidence="1" id="KW-0812">Transmembrane</keyword>
<sequence length="176" mass="19595">MKKTSNLSTSIIIFLILDVLLGILFFLMGQTITWSTIIAAGLAIIYWACPQIGRLVGLNRPQPTSPTVTANQPYADYYQLNCQLDKDTCPDCGARDGRIYRTDEALPGRNYPPFHPGCRCTVTPCTGELPAAPDRQYRDPQTNALKTGPYLTYAAWRQAMLKQYGPTVFSPKNSQK</sequence>
<dbReference type="Proteomes" id="UP000721920">
    <property type="component" value="Unassembled WGS sequence"/>
</dbReference>
<accession>A0A921F0A5</accession>
<gene>
    <name evidence="3" type="ORF">K8U88_07450</name>
</gene>
<dbReference type="EMBL" id="DYXN01000110">
    <property type="protein sequence ID" value="HJE87408.1"/>
    <property type="molecule type" value="Genomic_DNA"/>
</dbReference>
<protein>
    <submittedName>
        <fullName evidence="3">Minor capsid protein</fullName>
    </submittedName>
</protein>
<reference evidence="3" key="1">
    <citation type="journal article" date="2021" name="PeerJ">
        <title>Extensive microbial diversity within the chicken gut microbiome revealed by metagenomics and culture.</title>
        <authorList>
            <person name="Gilroy R."/>
            <person name="Ravi A."/>
            <person name="Getino M."/>
            <person name="Pursley I."/>
            <person name="Horton D.L."/>
            <person name="Alikhan N.F."/>
            <person name="Baker D."/>
            <person name="Gharbi K."/>
            <person name="Hall N."/>
            <person name="Watson M."/>
            <person name="Adriaenssens E.M."/>
            <person name="Foster-Nyarko E."/>
            <person name="Jarju S."/>
            <person name="Secka A."/>
            <person name="Antonio M."/>
            <person name="Oren A."/>
            <person name="Chaudhuri R.R."/>
            <person name="La Ragione R."/>
            <person name="Hildebrand F."/>
            <person name="Pallen M.J."/>
        </authorList>
    </citation>
    <scope>NUCLEOTIDE SEQUENCE</scope>
    <source>
        <strain evidence="3">CHK173-2145</strain>
    </source>
</reference>
<evidence type="ECO:0000256" key="1">
    <source>
        <dbReference type="SAM" id="Phobius"/>
    </source>
</evidence>
<reference evidence="3" key="2">
    <citation type="submission" date="2021-09" db="EMBL/GenBank/DDBJ databases">
        <authorList>
            <person name="Gilroy R."/>
        </authorList>
    </citation>
    <scope>NUCLEOTIDE SEQUENCE</scope>
    <source>
        <strain evidence="3">CHK173-2145</strain>
    </source>
</reference>
<dbReference type="InterPro" id="IPR006528">
    <property type="entry name" value="Phage_head_morphogenesis_dom"/>
</dbReference>
<evidence type="ECO:0000313" key="4">
    <source>
        <dbReference type="Proteomes" id="UP000721920"/>
    </source>
</evidence>
<comment type="caution">
    <text evidence="3">The sequence shown here is derived from an EMBL/GenBank/DDBJ whole genome shotgun (WGS) entry which is preliminary data.</text>
</comment>
<dbReference type="AlphaFoldDB" id="A0A921F0A5"/>
<name>A0A921F0A5_9LACO</name>
<evidence type="ECO:0000313" key="3">
    <source>
        <dbReference type="EMBL" id="HJE87408.1"/>
    </source>
</evidence>
<dbReference type="Pfam" id="PF04233">
    <property type="entry name" value="Phage_Mu_F"/>
    <property type="match status" value="1"/>
</dbReference>
<evidence type="ECO:0000259" key="2">
    <source>
        <dbReference type="Pfam" id="PF04233"/>
    </source>
</evidence>
<feature type="transmembrane region" description="Helical" evidence="1">
    <location>
        <begin position="7"/>
        <end position="26"/>
    </location>
</feature>
<feature type="transmembrane region" description="Helical" evidence="1">
    <location>
        <begin position="32"/>
        <end position="49"/>
    </location>
</feature>
<proteinExistence type="predicted"/>
<keyword evidence="1" id="KW-1133">Transmembrane helix</keyword>
<dbReference type="NCBIfam" id="TIGR01641">
    <property type="entry name" value="phageSPP1_gp7"/>
    <property type="match status" value="1"/>
</dbReference>